<evidence type="ECO:0000256" key="5">
    <source>
        <dbReference type="ARBA" id="ARBA00022989"/>
    </source>
</evidence>
<keyword evidence="6 7" id="KW-0472">Membrane</keyword>
<comment type="subcellular location">
    <subcellularLocation>
        <location evidence="1">Membrane</location>
        <topology evidence="1">Multi-pass membrane protein</topology>
    </subcellularLocation>
</comment>
<keyword evidence="4 7" id="KW-0812">Transmembrane</keyword>
<keyword evidence="3" id="KW-0597">Phosphoprotein</keyword>
<comment type="similarity">
    <text evidence="2">Belongs to the TMEM176 family.</text>
</comment>
<evidence type="ECO:0000256" key="2">
    <source>
        <dbReference type="ARBA" id="ARBA00006022"/>
    </source>
</evidence>
<feature type="transmembrane region" description="Helical" evidence="7">
    <location>
        <begin position="57"/>
        <end position="84"/>
    </location>
</feature>
<evidence type="ECO:0000313" key="8">
    <source>
        <dbReference type="EMBL" id="JAA45927.1"/>
    </source>
</evidence>
<dbReference type="InterPro" id="IPR007237">
    <property type="entry name" value="CD20-like"/>
</dbReference>
<evidence type="ECO:0000256" key="6">
    <source>
        <dbReference type="ARBA" id="ARBA00023136"/>
    </source>
</evidence>
<feature type="transmembrane region" description="Helical" evidence="7">
    <location>
        <begin position="96"/>
        <end position="114"/>
    </location>
</feature>
<dbReference type="PANTHER" id="PTHR15756:SF6">
    <property type="entry name" value="TRANSMEMBRANE PROTEIN 176A"/>
    <property type="match status" value="1"/>
</dbReference>
<keyword evidence="5 7" id="KW-1133">Transmembrane helix</keyword>
<dbReference type="EMBL" id="GABZ01007598">
    <property type="protein sequence ID" value="JAA45927.1"/>
    <property type="molecule type" value="mRNA"/>
</dbReference>
<feature type="transmembrane region" description="Helical" evidence="7">
    <location>
        <begin position="196"/>
        <end position="220"/>
    </location>
</feature>
<proteinExistence type="evidence at transcript level"/>
<dbReference type="GO" id="GO:0016020">
    <property type="term" value="C:membrane"/>
    <property type="evidence" value="ECO:0007669"/>
    <property type="project" value="UniProtKB-SubCell"/>
</dbReference>
<dbReference type="AlphaFoldDB" id="K9IIE0"/>
<accession>K9IIE0</accession>
<dbReference type="Pfam" id="PF04103">
    <property type="entry name" value="CD20"/>
    <property type="match status" value="1"/>
</dbReference>
<protein>
    <submittedName>
        <fullName evidence="8">Putative conserved plasma membrane protein</fullName>
    </submittedName>
</protein>
<dbReference type="PANTHER" id="PTHR15756">
    <property type="entry name" value="LR8/HCA112"/>
    <property type="match status" value="1"/>
</dbReference>
<dbReference type="InterPro" id="IPR009281">
    <property type="entry name" value="TMEM176A/TMEM176B"/>
</dbReference>
<feature type="transmembrane region" description="Helical" evidence="7">
    <location>
        <begin position="126"/>
        <end position="148"/>
    </location>
</feature>
<evidence type="ECO:0000256" key="1">
    <source>
        <dbReference type="ARBA" id="ARBA00004141"/>
    </source>
</evidence>
<name>K9IIE0_DESRO</name>
<sequence>MSTGMGTTASDDVAPGAPQPTHIDVHIHQEPALLSFLQRPSAPNTPTPSRPLGSKRVLVASWVVQIVLGLLSGALGGLGCFLFYDFWSVLRAHEAGIWTGVVAVLAGVTIFIHDKRGGTCWALLRTLLALAAFATAIAAIHIGAYHFYHSSYWYIDWCDLSRGWDSPPPPSTPEEARREELCLFYQNMIQALSTGLLVILMSIWALLLLTSLVPVLLFCWRRLRPKAGKDQKKALLGASETQPCLS</sequence>
<evidence type="ECO:0000256" key="4">
    <source>
        <dbReference type="ARBA" id="ARBA00022692"/>
    </source>
</evidence>
<evidence type="ECO:0000256" key="7">
    <source>
        <dbReference type="SAM" id="Phobius"/>
    </source>
</evidence>
<organism evidence="8">
    <name type="scientific">Desmodus rotundus</name>
    <name type="common">Vampire bat</name>
    <dbReference type="NCBI Taxonomy" id="9430"/>
    <lineage>
        <taxon>Eukaryota</taxon>
        <taxon>Metazoa</taxon>
        <taxon>Chordata</taxon>
        <taxon>Craniata</taxon>
        <taxon>Vertebrata</taxon>
        <taxon>Euteleostomi</taxon>
        <taxon>Mammalia</taxon>
        <taxon>Eutheria</taxon>
        <taxon>Laurasiatheria</taxon>
        <taxon>Chiroptera</taxon>
        <taxon>Yangochiroptera</taxon>
        <taxon>Phyllostomidae</taxon>
        <taxon>Desmodontinae</taxon>
        <taxon>Desmodus</taxon>
    </lineage>
</organism>
<reference evidence="8" key="1">
    <citation type="submission" date="2012-11" db="EMBL/GenBank/DDBJ databases">
        <title>The Vampirome: Transcriptome and Proteome Analysis of the Submandibular and Accessory Glands of the Vampire Bat and Vector of Human Rabies, Desmodus rotundus.</title>
        <authorList>
            <person name="Francischetti I.M.B."/>
            <person name="Assumpcao T.C.F."/>
            <person name="Ma D."/>
            <person name="Vicente E.C."/>
            <person name="Ribeiro J.M.C."/>
        </authorList>
    </citation>
    <scope>NUCLEOTIDE SEQUENCE</scope>
    <source>
        <tissue evidence="8">Salivary gland</tissue>
    </source>
</reference>
<evidence type="ECO:0000256" key="3">
    <source>
        <dbReference type="ARBA" id="ARBA00022553"/>
    </source>
</evidence>